<dbReference type="EMBL" id="MT701596">
    <property type="protein sequence ID" value="QPB09785.1"/>
    <property type="molecule type" value="Genomic_DNA"/>
</dbReference>
<dbReference type="Proteomes" id="UP000663311">
    <property type="component" value="Segment"/>
</dbReference>
<accession>A0A873WNZ8</accession>
<sequence>MSDSWNSVFNPEGLRRVWDDERHPTIANMVLNTDTDGTEEYNVTPEGFQRISDELNNLAELMVTRDDELTQGLAYAAWFTLATLVRQITESREMLASEEGKAAPGAIRQSLANGTAHQEGQYAHYVRLFAKLPEGMRPDMRDRRLILPPKDAEHE</sequence>
<proteinExistence type="predicted"/>
<evidence type="ECO:0000313" key="2">
    <source>
        <dbReference type="Proteomes" id="UP000663311"/>
    </source>
</evidence>
<name>A0A873WNZ8_9CAUD</name>
<protein>
    <submittedName>
        <fullName evidence="1">Uncharacterized protein</fullName>
    </submittedName>
</protein>
<keyword evidence="2" id="KW-1185">Reference proteome</keyword>
<evidence type="ECO:0000313" key="1">
    <source>
        <dbReference type="EMBL" id="QPB09785.1"/>
    </source>
</evidence>
<organism evidence="1 2">
    <name type="scientific">Streptomyces phage Shady</name>
    <dbReference type="NCBI Taxonomy" id="2767585"/>
    <lineage>
        <taxon>Viruses</taxon>
        <taxon>Duplodnaviria</taxon>
        <taxon>Heunggongvirae</taxon>
        <taxon>Uroviricota</taxon>
        <taxon>Caudoviricetes</taxon>
        <taxon>Colingsworthviridae</taxon>
        <taxon>Shadyvirus</taxon>
        <taxon>Shadyvirus shady</taxon>
    </lineage>
</organism>
<reference evidence="1" key="1">
    <citation type="submission" date="2020-07" db="EMBL/GenBank/DDBJ databases">
        <title>Complete genome sequence of Streptomyces phage Shady.</title>
        <authorList>
            <person name="Ortega C.A."/>
            <person name="Hernandez I."/>
            <person name="Guadalupe Vizoso-Pinto M."/>
            <person name="Clark J.D."/>
            <person name="Liu M."/>
            <person name="Burrowes B.H."/>
        </authorList>
    </citation>
    <scope>NUCLEOTIDE SEQUENCE</scope>
</reference>
<gene>
    <name evidence="1" type="ORF">CPT_Shady_024</name>
</gene>